<dbReference type="SUPFAM" id="SSF56112">
    <property type="entry name" value="Protein kinase-like (PK-like)"/>
    <property type="match status" value="1"/>
</dbReference>
<keyword evidence="1" id="KW-0067">ATP-binding</keyword>
<evidence type="ECO:0000313" key="4">
    <source>
        <dbReference type="Proteomes" id="UP001152747"/>
    </source>
</evidence>
<dbReference type="InterPro" id="IPR050235">
    <property type="entry name" value="CK1_Ser-Thr_kinase"/>
</dbReference>
<proteinExistence type="predicted"/>
<comment type="caution">
    <text evidence="3">The sequence shown here is derived from an EMBL/GenBank/DDBJ whole genome shotgun (WGS) entry which is preliminary data.</text>
</comment>
<dbReference type="PANTHER" id="PTHR11909">
    <property type="entry name" value="CASEIN KINASE-RELATED"/>
    <property type="match status" value="1"/>
</dbReference>
<dbReference type="InterPro" id="IPR000719">
    <property type="entry name" value="Prot_kinase_dom"/>
</dbReference>
<evidence type="ECO:0000259" key="2">
    <source>
        <dbReference type="PROSITE" id="PS50011"/>
    </source>
</evidence>
<feature type="binding site" evidence="1">
    <location>
        <position position="37"/>
    </location>
    <ligand>
        <name>ATP</name>
        <dbReference type="ChEBI" id="CHEBI:30616"/>
    </ligand>
</feature>
<dbReference type="Pfam" id="PF00069">
    <property type="entry name" value="Pkinase"/>
    <property type="match status" value="1"/>
</dbReference>
<protein>
    <recommendedName>
        <fullName evidence="2">Protein kinase domain-containing protein</fullName>
    </recommendedName>
</protein>
<feature type="domain" description="Protein kinase" evidence="2">
    <location>
        <begin position="10"/>
        <end position="280"/>
    </location>
</feature>
<accession>A0A9P1MWI4</accession>
<dbReference type="GO" id="GO:0004672">
    <property type="term" value="F:protein kinase activity"/>
    <property type="evidence" value="ECO:0007669"/>
    <property type="project" value="InterPro"/>
</dbReference>
<keyword evidence="1" id="KW-0547">Nucleotide-binding</keyword>
<dbReference type="InterPro" id="IPR017441">
    <property type="entry name" value="Protein_kinase_ATP_BS"/>
</dbReference>
<dbReference type="PROSITE" id="PS00107">
    <property type="entry name" value="PROTEIN_KINASE_ATP"/>
    <property type="match status" value="1"/>
</dbReference>
<organism evidence="3 4">
    <name type="scientific">Caenorhabditis angaria</name>
    <dbReference type="NCBI Taxonomy" id="860376"/>
    <lineage>
        <taxon>Eukaryota</taxon>
        <taxon>Metazoa</taxon>
        <taxon>Ecdysozoa</taxon>
        <taxon>Nematoda</taxon>
        <taxon>Chromadorea</taxon>
        <taxon>Rhabditida</taxon>
        <taxon>Rhabditina</taxon>
        <taxon>Rhabditomorpha</taxon>
        <taxon>Rhabditoidea</taxon>
        <taxon>Rhabditidae</taxon>
        <taxon>Peloderinae</taxon>
        <taxon>Caenorhabditis</taxon>
    </lineage>
</organism>
<dbReference type="AlphaFoldDB" id="A0A9P1MWI4"/>
<dbReference type="Gene3D" id="1.10.510.10">
    <property type="entry name" value="Transferase(Phosphotransferase) domain 1"/>
    <property type="match status" value="1"/>
</dbReference>
<evidence type="ECO:0000313" key="3">
    <source>
        <dbReference type="EMBL" id="CAI5442884.1"/>
    </source>
</evidence>
<dbReference type="GO" id="GO:0005524">
    <property type="term" value="F:ATP binding"/>
    <property type="evidence" value="ECO:0007669"/>
    <property type="project" value="UniProtKB-UniRule"/>
</dbReference>
<dbReference type="OrthoDB" id="5979581at2759"/>
<dbReference type="InterPro" id="IPR011009">
    <property type="entry name" value="Kinase-like_dom_sf"/>
</dbReference>
<dbReference type="SMART" id="SM00220">
    <property type="entry name" value="S_TKc"/>
    <property type="match status" value="1"/>
</dbReference>
<dbReference type="EMBL" id="CANHGI010000002">
    <property type="protein sequence ID" value="CAI5442884.1"/>
    <property type="molecule type" value="Genomic_DNA"/>
</dbReference>
<reference evidence="3" key="1">
    <citation type="submission" date="2022-11" db="EMBL/GenBank/DDBJ databases">
        <authorList>
            <person name="Kikuchi T."/>
        </authorList>
    </citation>
    <scope>NUCLEOTIDE SEQUENCE</scope>
    <source>
        <strain evidence="3">PS1010</strain>
    </source>
</reference>
<name>A0A9P1MWI4_9PELO</name>
<sequence length="280" mass="32291">MSGDKIIGEFRIVSKIGEGGFGKIFEVKRDSEIFAMKIDSINPVGGLMIKYEYEVLKCLGSNKFKMFPSVIALGTFSTHHYFVMELLGDDLGTLKFRCKNSDTMTTGSWTRIGVQCLYSIKLTHDCGYLHRDIKPSNFALGPKSDYLKNRLIFMFDFGLARKFVVKRKDKKINESTVLERIQKSALRITDHKDYVWRAPRRETEFKGTEMYCSPNAHSLKELGPLPWANEDITLANTKQSTSFCELFKCNDFDKLEMNLRNCSYYDAPDKKLKKKWSWLG</sequence>
<gene>
    <name evidence="3" type="ORF">CAMP_LOCUS5521</name>
</gene>
<evidence type="ECO:0000256" key="1">
    <source>
        <dbReference type="PROSITE-ProRule" id="PRU10141"/>
    </source>
</evidence>
<dbReference type="PROSITE" id="PS50011">
    <property type="entry name" value="PROTEIN_KINASE_DOM"/>
    <property type="match status" value="1"/>
</dbReference>
<keyword evidence="4" id="KW-1185">Reference proteome</keyword>
<dbReference type="Proteomes" id="UP001152747">
    <property type="component" value="Unassembled WGS sequence"/>
</dbReference>